<keyword evidence="1" id="KW-1133">Transmembrane helix</keyword>
<dbReference type="AlphaFoldDB" id="A0A9P6ZKU9"/>
<name>A0A9P6ZKU9_9AGAM</name>
<protein>
    <submittedName>
        <fullName evidence="2">Uncharacterized protein</fullName>
    </submittedName>
</protein>
<gene>
    <name evidence="2" type="ORF">EV702DRAFT_695597</name>
</gene>
<dbReference type="Proteomes" id="UP000714275">
    <property type="component" value="Unassembled WGS sequence"/>
</dbReference>
<dbReference type="EMBL" id="JABBWD010000071">
    <property type="protein sequence ID" value="KAG1769530.1"/>
    <property type="molecule type" value="Genomic_DNA"/>
</dbReference>
<reference evidence="2" key="1">
    <citation type="journal article" date="2020" name="New Phytol.">
        <title>Comparative genomics reveals dynamic genome evolution in host specialist ectomycorrhizal fungi.</title>
        <authorList>
            <person name="Lofgren L.A."/>
            <person name="Nguyen N.H."/>
            <person name="Vilgalys R."/>
            <person name="Ruytinx J."/>
            <person name="Liao H.L."/>
            <person name="Branco S."/>
            <person name="Kuo A."/>
            <person name="LaButti K."/>
            <person name="Lipzen A."/>
            <person name="Andreopoulos W."/>
            <person name="Pangilinan J."/>
            <person name="Riley R."/>
            <person name="Hundley H."/>
            <person name="Na H."/>
            <person name="Barry K."/>
            <person name="Grigoriev I.V."/>
            <person name="Stajich J.E."/>
            <person name="Kennedy P.G."/>
        </authorList>
    </citation>
    <scope>NUCLEOTIDE SEQUENCE</scope>
    <source>
        <strain evidence="2">DOB743</strain>
    </source>
</reference>
<keyword evidence="3" id="KW-1185">Reference proteome</keyword>
<sequence length="134" mass="14766">MCNGSNLSYSNRTLSPFILPRFMCFAIMGACGELYLYSGYRINPPSYDFLTTNPSTTNFPPGGNFHAYYYVEASQQTDVFILMIPYLSVGAAPNPSPLLVTMTKYMISRLGCRLGIVGLVSPITCKRVGAKHLT</sequence>
<evidence type="ECO:0000313" key="3">
    <source>
        <dbReference type="Proteomes" id="UP000714275"/>
    </source>
</evidence>
<evidence type="ECO:0000313" key="2">
    <source>
        <dbReference type="EMBL" id="KAG1769530.1"/>
    </source>
</evidence>
<comment type="caution">
    <text evidence="2">The sequence shown here is derived from an EMBL/GenBank/DDBJ whole genome shotgun (WGS) entry which is preliminary data.</text>
</comment>
<evidence type="ECO:0000256" key="1">
    <source>
        <dbReference type="SAM" id="Phobius"/>
    </source>
</evidence>
<organism evidence="2 3">
    <name type="scientific">Suillus placidus</name>
    <dbReference type="NCBI Taxonomy" id="48579"/>
    <lineage>
        <taxon>Eukaryota</taxon>
        <taxon>Fungi</taxon>
        <taxon>Dikarya</taxon>
        <taxon>Basidiomycota</taxon>
        <taxon>Agaricomycotina</taxon>
        <taxon>Agaricomycetes</taxon>
        <taxon>Agaricomycetidae</taxon>
        <taxon>Boletales</taxon>
        <taxon>Suillineae</taxon>
        <taxon>Suillaceae</taxon>
        <taxon>Suillus</taxon>
    </lineage>
</organism>
<feature type="transmembrane region" description="Helical" evidence="1">
    <location>
        <begin position="18"/>
        <end position="37"/>
    </location>
</feature>
<keyword evidence="1" id="KW-0812">Transmembrane</keyword>
<keyword evidence="1" id="KW-0472">Membrane</keyword>
<accession>A0A9P6ZKU9</accession>
<proteinExistence type="predicted"/>